<name>A0A1T4PT44_9PORP</name>
<protein>
    <recommendedName>
        <fullName evidence="3">Lipoprotein</fullName>
    </recommendedName>
</protein>
<dbReference type="PROSITE" id="PS51257">
    <property type="entry name" value="PROKAR_LIPOPROTEIN"/>
    <property type="match status" value="1"/>
</dbReference>
<reference evidence="2" key="1">
    <citation type="submission" date="2017-02" db="EMBL/GenBank/DDBJ databases">
        <authorList>
            <person name="Varghese N."/>
            <person name="Submissions S."/>
        </authorList>
    </citation>
    <scope>NUCLEOTIDE SEQUENCE [LARGE SCALE GENOMIC DNA]</scope>
    <source>
        <strain evidence="2">ATCC 51356</strain>
    </source>
</reference>
<evidence type="ECO:0008006" key="3">
    <source>
        <dbReference type="Google" id="ProtNLM"/>
    </source>
</evidence>
<keyword evidence="2" id="KW-1185">Reference proteome</keyword>
<dbReference type="AlphaFoldDB" id="A0A1T4PT44"/>
<gene>
    <name evidence="1" type="ORF">SAMN02745171_01577</name>
</gene>
<sequence length="83" mass="9993">MIKILKEPLYREKFAYWSFCFLFFCSCAKDREQKLPHIFWTLPFAFNELPNTSRQRYVGIKKGTPCNEEFPLLVTIVFFSKNE</sequence>
<evidence type="ECO:0000313" key="1">
    <source>
        <dbReference type="EMBL" id="SJZ94703.1"/>
    </source>
</evidence>
<accession>A0A1T4PT44</accession>
<evidence type="ECO:0000313" key="2">
    <source>
        <dbReference type="Proteomes" id="UP000190121"/>
    </source>
</evidence>
<proteinExistence type="predicted"/>
<dbReference type="EMBL" id="FUXE01000020">
    <property type="protein sequence ID" value="SJZ94703.1"/>
    <property type="molecule type" value="Genomic_DNA"/>
</dbReference>
<organism evidence="1 2">
    <name type="scientific">Porphyromonas circumdentaria</name>
    <dbReference type="NCBI Taxonomy" id="29524"/>
    <lineage>
        <taxon>Bacteria</taxon>
        <taxon>Pseudomonadati</taxon>
        <taxon>Bacteroidota</taxon>
        <taxon>Bacteroidia</taxon>
        <taxon>Bacteroidales</taxon>
        <taxon>Porphyromonadaceae</taxon>
        <taxon>Porphyromonas</taxon>
    </lineage>
</organism>
<dbReference type="Proteomes" id="UP000190121">
    <property type="component" value="Unassembled WGS sequence"/>
</dbReference>